<evidence type="ECO:0000256" key="7">
    <source>
        <dbReference type="ARBA" id="ARBA00022927"/>
    </source>
</evidence>
<dbReference type="GO" id="GO:0098797">
    <property type="term" value="C:plasma membrane protein complex"/>
    <property type="evidence" value="ECO:0007669"/>
    <property type="project" value="TreeGrafter"/>
</dbReference>
<feature type="transmembrane region" description="Helical" evidence="10">
    <location>
        <begin position="102"/>
        <end position="123"/>
    </location>
</feature>
<dbReference type="CDD" id="cd07341">
    <property type="entry name" value="M56_BlaR1_MecR1_like"/>
    <property type="match status" value="1"/>
</dbReference>
<dbReference type="GO" id="GO:0031992">
    <property type="term" value="F:energy transducer activity"/>
    <property type="evidence" value="ECO:0007669"/>
    <property type="project" value="TreeGrafter"/>
</dbReference>
<keyword evidence="6 10" id="KW-0812">Transmembrane</keyword>
<sequence length="661" mass="74630">MTLTLMTYLLLSGLGLFIFSMADRLYLRRRLALPHQRLFYLSALVAAFITPWASMLYPHKLIAPAVAGAEAEVFIDTDLSMVAVEEVSEAGGLLSHLSMSDILLALWVVGMAVMIGRLIYGLVRIVMIIRASEETFAPSGRRIYLTDKAANPFSFMGKIVLPRQIYEDARCRDLILSHEEAHCTQGHHYDLIVDQLCLIAHWWNPFAWMLTNAHYNTLEYLADSHVLDTGIDRKAYQRQLLESSLKIPAESLSLSFSVYNLKKRIKMMNNNTTPNRPLQSLRMVSALVLVSAGLFVGSNVMAVPAPVTDIQEDFVPQVSPVTEVQEGFVPQEPPVKTEDTTYDFLEEMPVYKNGDKQLMKDLAMLIKYPKEAAEKNIQGRVMVGFIVDEQGNVVEPQAVRKVHPLLDAEAVRVVSLLKFIPGRMKGRAVRCRFTLPIRFAIPSDKEASKPAIVEEIGASKSRSVEEFSKILDTFVKRILRPNDDKVWGKFKIVNGKAQDIEINMSDERAKREILNFIKKQDFKPKNSTPESLYFNFDIDRKNTKGDDGVYDYLEEMPEYDGGEEAMMKHLAKEVVYPEEASKKNIQGRVMVSFVVEKDGSLSNVKVMRGVHPLLDAESVRVVKTLKFKPGKMNGKPVRCRFTIPINFRQNDTSKGADKAKS</sequence>
<dbReference type="Pfam" id="PF05569">
    <property type="entry name" value="Peptidase_M56"/>
    <property type="match status" value="1"/>
</dbReference>
<dbReference type="PANTHER" id="PTHR33446">
    <property type="entry name" value="PROTEIN TONB-RELATED"/>
    <property type="match status" value="1"/>
</dbReference>
<evidence type="ECO:0000256" key="2">
    <source>
        <dbReference type="ARBA" id="ARBA00006555"/>
    </source>
</evidence>
<feature type="domain" description="TonB C-terminal" evidence="11">
    <location>
        <begin position="353"/>
        <end position="448"/>
    </location>
</feature>
<dbReference type="GO" id="GO:0055085">
    <property type="term" value="P:transmembrane transport"/>
    <property type="evidence" value="ECO:0007669"/>
    <property type="project" value="InterPro"/>
</dbReference>
<protein>
    <submittedName>
        <fullName evidence="12">TonB family C-terminal domain-containing protein</fullName>
    </submittedName>
</protein>
<keyword evidence="4" id="KW-1003">Cell membrane</keyword>
<dbReference type="AlphaFoldDB" id="A0A1T4JLM2"/>
<evidence type="ECO:0000256" key="9">
    <source>
        <dbReference type="ARBA" id="ARBA00023136"/>
    </source>
</evidence>
<evidence type="ECO:0000256" key="5">
    <source>
        <dbReference type="ARBA" id="ARBA00022519"/>
    </source>
</evidence>
<comment type="subcellular location">
    <subcellularLocation>
        <location evidence="1">Cell inner membrane</location>
        <topology evidence="1">Single-pass membrane protein</topology>
        <orientation evidence="1">Periplasmic side</orientation>
    </subcellularLocation>
</comment>
<evidence type="ECO:0000256" key="8">
    <source>
        <dbReference type="ARBA" id="ARBA00022989"/>
    </source>
</evidence>
<evidence type="ECO:0000256" key="3">
    <source>
        <dbReference type="ARBA" id="ARBA00022448"/>
    </source>
</evidence>
<keyword evidence="7" id="KW-0653">Protein transport</keyword>
<feature type="domain" description="TonB C-terminal" evidence="11">
    <location>
        <begin position="561"/>
        <end position="656"/>
    </location>
</feature>
<dbReference type="EMBL" id="FUWL01000003">
    <property type="protein sequence ID" value="SJZ31075.1"/>
    <property type="molecule type" value="Genomic_DNA"/>
</dbReference>
<keyword evidence="9 10" id="KW-0472">Membrane</keyword>
<keyword evidence="8 10" id="KW-1133">Transmembrane helix</keyword>
<comment type="similarity">
    <text evidence="2">Belongs to the TonB family.</text>
</comment>
<dbReference type="SUPFAM" id="SSF74653">
    <property type="entry name" value="TolA/TonB C-terminal domain"/>
    <property type="match status" value="2"/>
</dbReference>
<keyword evidence="5" id="KW-0997">Cell inner membrane</keyword>
<dbReference type="InterPro" id="IPR006260">
    <property type="entry name" value="TonB/TolA_C"/>
</dbReference>
<dbReference type="GO" id="GO:0015031">
    <property type="term" value="P:protein transport"/>
    <property type="evidence" value="ECO:0007669"/>
    <property type="project" value="UniProtKB-KW"/>
</dbReference>
<gene>
    <name evidence="12" type="ORF">SAMN02745205_00055</name>
</gene>
<name>A0A1T4JLM2_PORCN</name>
<feature type="transmembrane region" description="Helical" evidence="10">
    <location>
        <begin position="6"/>
        <end position="26"/>
    </location>
</feature>
<organism evidence="12 13">
    <name type="scientific">Porphyromonas cangingivalis</name>
    <dbReference type="NCBI Taxonomy" id="36874"/>
    <lineage>
        <taxon>Bacteria</taxon>
        <taxon>Pseudomonadati</taxon>
        <taxon>Bacteroidota</taxon>
        <taxon>Bacteroidia</taxon>
        <taxon>Bacteroidales</taxon>
        <taxon>Porphyromonadaceae</taxon>
        <taxon>Porphyromonas</taxon>
    </lineage>
</organism>
<dbReference type="InterPro" id="IPR051045">
    <property type="entry name" value="TonB-dependent_transducer"/>
</dbReference>
<keyword evidence="3" id="KW-0813">Transport</keyword>
<feature type="transmembrane region" description="Helical" evidence="10">
    <location>
        <begin position="286"/>
        <end position="307"/>
    </location>
</feature>
<reference evidence="12 13" key="1">
    <citation type="submission" date="2017-02" db="EMBL/GenBank/DDBJ databases">
        <authorList>
            <person name="Peterson S.W."/>
        </authorList>
    </citation>
    <scope>NUCLEOTIDE SEQUENCE [LARGE SCALE GENOMIC DNA]</scope>
    <source>
        <strain evidence="12 13">ATCC 700135</strain>
    </source>
</reference>
<dbReference type="InterPro" id="IPR008756">
    <property type="entry name" value="Peptidase_M56"/>
</dbReference>
<evidence type="ECO:0000256" key="10">
    <source>
        <dbReference type="SAM" id="Phobius"/>
    </source>
</evidence>
<dbReference type="Gene3D" id="3.30.1150.10">
    <property type="match status" value="2"/>
</dbReference>
<evidence type="ECO:0000256" key="6">
    <source>
        <dbReference type="ARBA" id="ARBA00022692"/>
    </source>
</evidence>
<dbReference type="RefSeq" id="WP_025836533.1">
    <property type="nucleotide sequence ID" value="NZ_FUWL01000003.1"/>
</dbReference>
<evidence type="ECO:0000259" key="11">
    <source>
        <dbReference type="PROSITE" id="PS52015"/>
    </source>
</evidence>
<evidence type="ECO:0000256" key="1">
    <source>
        <dbReference type="ARBA" id="ARBA00004383"/>
    </source>
</evidence>
<dbReference type="InterPro" id="IPR037682">
    <property type="entry name" value="TonB_C"/>
</dbReference>
<dbReference type="Proteomes" id="UP000189956">
    <property type="component" value="Unassembled WGS sequence"/>
</dbReference>
<evidence type="ECO:0000313" key="13">
    <source>
        <dbReference type="Proteomes" id="UP000189956"/>
    </source>
</evidence>
<feature type="transmembrane region" description="Helical" evidence="10">
    <location>
        <begin position="38"/>
        <end position="57"/>
    </location>
</feature>
<dbReference type="PROSITE" id="PS52015">
    <property type="entry name" value="TONB_CTD"/>
    <property type="match status" value="2"/>
</dbReference>
<dbReference type="PANTHER" id="PTHR33446:SF2">
    <property type="entry name" value="PROTEIN TONB"/>
    <property type="match status" value="1"/>
</dbReference>
<proteinExistence type="inferred from homology"/>
<accession>A0A1T4JLM2</accession>
<evidence type="ECO:0000256" key="4">
    <source>
        <dbReference type="ARBA" id="ARBA00022475"/>
    </source>
</evidence>
<evidence type="ECO:0000313" key="12">
    <source>
        <dbReference type="EMBL" id="SJZ31075.1"/>
    </source>
</evidence>
<dbReference type="NCBIfam" id="TIGR01352">
    <property type="entry name" value="tonB_Cterm"/>
    <property type="match status" value="2"/>
</dbReference>
<dbReference type="Pfam" id="PF03544">
    <property type="entry name" value="TonB_C"/>
    <property type="match status" value="2"/>
</dbReference>